<dbReference type="KEGG" id="kra:Krad_0039"/>
<organism evidence="3 4">
    <name type="scientific">Kineococcus radiotolerans (strain ATCC BAA-149 / DSM 14245 / SRS30216)</name>
    <dbReference type="NCBI Taxonomy" id="266940"/>
    <lineage>
        <taxon>Bacteria</taxon>
        <taxon>Bacillati</taxon>
        <taxon>Actinomycetota</taxon>
        <taxon>Actinomycetes</taxon>
        <taxon>Kineosporiales</taxon>
        <taxon>Kineosporiaceae</taxon>
        <taxon>Kineococcus</taxon>
    </lineage>
</organism>
<dbReference type="RefSeq" id="WP_012085653.1">
    <property type="nucleotide sequence ID" value="NC_009664.2"/>
</dbReference>
<dbReference type="AlphaFoldDB" id="A6W3Z2"/>
<keyword evidence="2" id="KW-0732">Signal</keyword>
<gene>
    <name evidence="3" type="ordered locus">Krad_0039</name>
</gene>
<dbReference type="EMBL" id="CP000750">
    <property type="protein sequence ID" value="ABS01531.1"/>
    <property type="molecule type" value="Genomic_DNA"/>
</dbReference>
<name>A6W3Z2_KINRD</name>
<feature type="signal peptide" evidence="2">
    <location>
        <begin position="1"/>
        <end position="30"/>
    </location>
</feature>
<reference evidence="4" key="1">
    <citation type="journal article" date="2008" name="PLoS ONE">
        <title>Survival in nuclear waste, extreme resistance, and potential applications gleaned from the genome sequence of Kineococcus radiotolerans SRS30216.</title>
        <authorList>
            <person name="Bagwell C.E."/>
            <person name="Bhat S."/>
            <person name="Hawkins G.M."/>
            <person name="Smith B.W."/>
            <person name="Biswas T."/>
            <person name="Hoover T.R."/>
            <person name="Saunders E."/>
            <person name="Han C.S."/>
            <person name="Tsodikov O.V."/>
            <person name="Shimkets L.J."/>
        </authorList>
    </citation>
    <scope>NUCLEOTIDE SEQUENCE [LARGE SCALE GENOMIC DNA]</scope>
    <source>
        <strain evidence="4">ATCC BAA-149 / DSM 14245 / SRS30216</strain>
    </source>
</reference>
<sequence>MSVATWARRGAAAALAVVSIGALSGTPAWADHIGDVNCSDFTYQEDAQDHLNRHPGDPDNLDGNPENGVACESLPHRPTSPPPAPVPPQPCVRGAIEARWLFLGGATGVLGSSTTCELATPNGTARYTHFINGSIYWSEPTGAQDVRGAIKGRWADMGWETSWLRLPTTGENAIRGGAFNHFQGGSVYWSPATGAHAVRGLVFDKWGATGWENGVLGYPSTSETPIRGGAFNHFTGGSIYWSPATGAHLVRGAIRDAWAAQGWETGRLGYPTSDEYDVPGGRRSDFQGGSITWTPAAGATVSYAGT</sequence>
<feature type="compositionally biased region" description="Pro residues" evidence="1">
    <location>
        <begin position="78"/>
        <end position="89"/>
    </location>
</feature>
<dbReference type="STRING" id="266940.Krad_0039"/>
<dbReference type="HOGENOM" id="CLU_908452_0_0_11"/>
<evidence type="ECO:0000313" key="4">
    <source>
        <dbReference type="Proteomes" id="UP000001116"/>
    </source>
</evidence>
<proteinExistence type="predicted"/>
<evidence type="ECO:0000256" key="2">
    <source>
        <dbReference type="SAM" id="SignalP"/>
    </source>
</evidence>
<dbReference type="Proteomes" id="UP000001116">
    <property type="component" value="Chromosome"/>
</dbReference>
<protein>
    <submittedName>
        <fullName evidence="3">LGFP repeat protein</fullName>
    </submittedName>
</protein>
<evidence type="ECO:0000313" key="3">
    <source>
        <dbReference type="EMBL" id="ABS01531.1"/>
    </source>
</evidence>
<dbReference type="eggNOG" id="COG5479">
    <property type="taxonomic scope" value="Bacteria"/>
</dbReference>
<dbReference type="OrthoDB" id="514320at2"/>
<feature type="region of interest" description="Disordered" evidence="1">
    <location>
        <begin position="49"/>
        <end position="89"/>
    </location>
</feature>
<feature type="chain" id="PRO_5002704539" evidence="2">
    <location>
        <begin position="31"/>
        <end position="306"/>
    </location>
</feature>
<accession>A6W3Z2</accession>
<dbReference type="Pfam" id="PF08310">
    <property type="entry name" value="LGFP"/>
    <property type="match status" value="4"/>
</dbReference>
<keyword evidence="4" id="KW-1185">Reference proteome</keyword>
<dbReference type="InterPro" id="IPR013207">
    <property type="entry name" value="LGFP"/>
</dbReference>
<evidence type="ECO:0000256" key="1">
    <source>
        <dbReference type="SAM" id="MobiDB-lite"/>
    </source>
</evidence>